<keyword evidence="1" id="KW-0067">ATP-binding</keyword>
<dbReference type="InterPro" id="IPR013815">
    <property type="entry name" value="ATP_grasp_subdomain_1"/>
</dbReference>
<dbReference type="Pfam" id="PF13607">
    <property type="entry name" value="Succ_CoA_lig"/>
    <property type="match status" value="1"/>
</dbReference>
<accession>A0ABT9IEC0</accession>
<dbReference type="InterPro" id="IPR003781">
    <property type="entry name" value="CoA-bd"/>
</dbReference>
<evidence type="ECO:0000259" key="2">
    <source>
        <dbReference type="PROSITE" id="PS50975"/>
    </source>
</evidence>
<dbReference type="RefSeq" id="WP_306000511.1">
    <property type="nucleotide sequence ID" value="NZ_JASNFN010000018.1"/>
</dbReference>
<sequence length="690" mass="71215">MAVIGASSDPTKIGGRPIHHLRDAGFTGAIYPINPHRDEVQGIPALRSLDDVPGEIDLAIVAVPTGAVLDAVTACAGKGVKVAILFSAGFAEMGPDGAALQEQLVQVAGAAGMRLLGPNCIGAASGEIGAIATFAFAVQLPKPEGPLPRVALVSQSGAIGGHSVAAALPRGFQFDPWVTTGNEADIDVADCVAYLAMDDSVSAIAVYMEGCRSGERLKAALDIAFQRRKPVIMLKAGESDVGAAAAASHTASLVGSNQAYDALFHRYNVCRVGSITELVQMSYALAVGRLPAGRRLGILTGSGGGGILAADAASVSGLEVPPLPAAAQERLKAIWSAASVVNPIDTTAQVTNDPALLSSFLDVVLSEGDFDVVLLFLTYIGMRRPWSDNVVESLRKVRAAHPDATVMVSMLGTDDVLRDVRALGMPLFEELGDAVTVTARLGRLAENFTVRPEPEGWSGRTVRRLGPGEARTESSAKRLLSDIGIPVAREVLVTSAEDAARAAEEIGGAVAMKVESPDVLHKSEAGGVVLDVASPDEAAAAYDRITGAVRSAVPDADIHGVLVAEMVTGGVETILGIQNDASLGATVVFGLGGIFVEVLGDVSCRLAPIGVEEAEAMIREVKGFDLLDGARGRPRCDVPALADALSKLSFFAADNPDVLDSIDINPFIVLPEGQGAVAVDALVARRAAAH</sequence>
<dbReference type="InterPro" id="IPR016102">
    <property type="entry name" value="Succinyl-CoA_synth-like"/>
</dbReference>
<keyword evidence="4" id="KW-1185">Reference proteome</keyword>
<protein>
    <submittedName>
        <fullName evidence="3">Acetate--CoA ligase family protein</fullName>
    </submittedName>
</protein>
<dbReference type="Gene3D" id="3.40.50.261">
    <property type="entry name" value="Succinyl-CoA synthetase domains"/>
    <property type="match status" value="2"/>
</dbReference>
<dbReference type="SUPFAM" id="SSF52210">
    <property type="entry name" value="Succinyl-CoA synthetase domains"/>
    <property type="match status" value="2"/>
</dbReference>
<reference evidence="4" key="1">
    <citation type="submission" date="2023-05" db="EMBL/GenBank/DDBJ databases">
        <title>Draft genome of Pseudofrankia sp. BMG5.37.</title>
        <authorList>
            <person name="Gtari M."/>
            <person name="Ghodhbane F."/>
            <person name="Sbissi I."/>
        </authorList>
    </citation>
    <scope>NUCLEOTIDE SEQUENCE [LARGE SCALE GENOMIC DNA]</scope>
    <source>
        <strain evidence="4">BMG 814</strain>
    </source>
</reference>
<dbReference type="InterPro" id="IPR011761">
    <property type="entry name" value="ATP-grasp"/>
</dbReference>
<dbReference type="Pfam" id="PF13549">
    <property type="entry name" value="ATP-grasp_5"/>
    <property type="match status" value="1"/>
</dbReference>
<proteinExistence type="predicted"/>
<dbReference type="SUPFAM" id="SSF56059">
    <property type="entry name" value="Glutathione synthetase ATP-binding domain-like"/>
    <property type="match status" value="1"/>
</dbReference>
<evidence type="ECO:0000313" key="3">
    <source>
        <dbReference type="EMBL" id="MDP5183903.1"/>
    </source>
</evidence>
<dbReference type="GO" id="GO:0016874">
    <property type="term" value="F:ligase activity"/>
    <property type="evidence" value="ECO:0007669"/>
    <property type="project" value="UniProtKB-KW"/>
</dbReference>
<dbReference type="SMART" id="SM00881">
    <property type="entry name" value="CoA_binding"/>
    <property type="match status" value="1"/>
</dbReference>
<dbReference type="PANTHER" id="PTHR42793">
    <property type="entry name" value="COA BINDING DOMAIN CONTAINING PROTEIN"/>
    <property type="match status" value="1"/>
</dbReference>
<feature type="domain" description="ATP-grasp" evidence="2">
    <location>
        <begin position="477"/>
        <end position="513"/>
    </location>
</feature>
<gene>
    <name evidence="3" type="ORF">QOZ88_14790</name>
</gene>
<dbReference type="Gene3D" id="3.30.1490.20">
    <property type="entry name" value="ATP-grasp fold, A domain"/>
    <property type="match status" value="1"/>
</dbReference>
<keyword evidence="3" id="KW-0436">Ligase</keyword>
<dbReference type="PROSITE" id="PS50975">
    <property type="entry name" value="ATP_GRASP"/>
    <property type="match status" value="1"/>
</dbReference>
<organism evidence="3 4">
    <name type="scientific">Blastococcus carthaginiensis</name>
    <dbReference type="NCBI Taxonomy" id="3050034"/>
    <lineage>
        <taxon>Bacteria</taxon>
        <taxon>Bacillati</taxon>
        <taxon>Actinomycetota</taxon>
        <taxon>Actinomycetes</taxon>
        <taxon>Geodermatophilales</taxon>
        <taxon>Geodermatophilaceae</taxon>
        <taxon>Blastococcus</taxon>
    </lineage>
</organism>
<dbReference type="PANTHER" id="PTHR42793:SF4">
    <property type="entry name" value="BLL6376 PROTEIN"/>
    <property type="match status" value="1"/>
</dbReference>
<evidence type="ECO:0000256" key="1">
    <source>
        <dbReference type="PROSITE-ProRule" id="PRU00409"/>
    </source>
</evidence>
<evidence type="ECO:0000313" key="4">
    <source>
        <dbReference type="Proteomes" id="UP001233673"/>
    </source>
</evidence>
<dbReference type="Gene3D" id="3.30.470.20">
    <property type="entry name" value="ATP-grasp fold, B domain"/>
    <property type="match status" value="1"/>
</dbReference>
<keyword evidence="1" id="KW-0547">Nucleotide-binding</keyword>
<dbReference type="Pfam" id="PF13380">
    <property type="entry name" value="CoA_binding_2"/>
    <property type="match status" value="1"/>
</dbReference>
<dbReference type="InterPro" id="IPR032875">
    <property type="entry name" value="Succ_CoA_lig_flav_dom"/>
</dbReference>
<dbReference type="InterPro" id="IPR036291">
    <property type="entry name" value="NAD(P)-bd_dom_sf"/>
</dbReference>
<dbReference type="EMBL" id="JASNFN010000018">
    <property type="protein sequence ID" value="MDP5183903.1"/>
    <property type="molecule type" value="Genomic_DNA"/>
</dbReference>
<dbReference type="Gene3D" id="3.40.50.720">
    <property type="entry name" value="NAD(P)-binding Rossmann-like Domain"/>
    <property type="match status" value="1"/>
</dbReference>
<comment type="caution">
    <text evidence="3">The sequence shown here is derived from an EMBL/GenBank/DDBJ whole genome shotgun (WGS) entry which is preliminary data.</text>
</comment>
<name>A0ABT9IEC0_9ACTN</name>
<dbReference type="SUPFAM" id="SSF51735">
    <property type="entry name" value="NAD(P)-binding Rossmann-fold domains"/>
    <property type="match status" value="1"/>
</dbReference>
<dbReference type="Proteomes" id="UP001233673">
    <property type="component" value="Unassembled WGS sequence"/>
</dbReference>